<reference evidence="2" key="1">
    <citation type="submission" date="2024-09" db="EMBL/GenBank/DDBJ databases">
        <authorList>
            <person name="Sun Q."/>
        </authorList>
    </citation>
    <scope>NUCLEOTIDE SEQUENCE [LARGE SCALE GENOMIC DNA]</scope>
    <source>
        <strain evidence="2">JCM 31273</strain>
    </source>
</reference>
<dbReference type="Proteomes" id="UP001589595">
    <property type="component" value="Unassembled WGS sequence"/>
</dbReference>
<dbReference type="EMBL" id="JBHMAJ010000006">
    <property type="protein sequence ID" value="MFB9824242.1"/>
    <property type="molecule type" value="Genomic_DNA"/>
</dbReference>
<dbReference type="RefSeq" id="WP_222922609.1">
    <property type="nucleotide sequence ID" value="NZ_CP082286.1"/>
</dbReference>
<evidence type="ECO:0000313" key="3">
    <source>
        <dbReference type="Proteomes" id="UP001589595"/>
    </source>
</evidence>
<dbReference type="GeneID" id="67209926"/>
<protein>
    <submittedName>
        <fullName evidence="2">Uncharacterized protein</fullName>
    </submittedName>
</protein>
<keyword evidence="1" id="KW-0812">Transmembrane</keyword>
<evidence type="ECO:0000313" key="2">
    <source>
        <dbReference type="EMBL" id="MFB9824242.1"/>
    </source>
</evidence>
<comment type="caution">
    <text evidence="2">The sequence shown here is derived from an EMBL/GenBank/DDBJ whole genome shotgun (WGS) entry which is preliminary data.</text>
</comment>
<name>A0ABD5MSL8_9EURY</name>
<organism evidence="2 3">
    <name type="scientific">Halobaculum roseum</name>
    <dbReference type="NCBI Taxonomy" id="2175149"/>
    <lineage>
        <taxon>Archaea</taxon>
        <taxon>Methanobacteriati</taxon>
        <taxon>Methanobacteriota</taxon>
        <taxon>Stenosarchaea group</taxon>
        <taxon>Halobacteria</taxon>
        <taxon>Halobacteriales</taxon>
        <taxon>Haloferacaceae</taxon>
        <taxon>Halobaculum</taxon>
    </lineage>
</organism>
<proteinExistence type="predicted"/>
<feature type="transmembrane region" description="Helical" evidence="1">
    <location>
        <begin position="172"/>
        <end position="191"/>
    </location>
</feature>
<gene>
    <name evidence="2" type="ORF">ACFFOL_08675</name>
</gene>
<evidence type="ECO:0000256" key="1">
    <source>
        <dbReference type="SAM" id="Phobius"/>
    </source>
</evidence>
<dbReference type="AlphaFoldDB" id="A0ABD5MSL8"/>
<keyword evidence="1" id="KW-1133">Transmembrane helix</keyword>
<feature type="transmembrane region" description="Helical" evidence="1">
    <location>
        <begin position="138"/>
        <end position="160"/>
    </location>
</feature>
<sequence length="333" mass="38083">MSLHNMVGDILTILIIWLSWNIHTRTFITQGASRLIELVYISDVEGANKISGAATSLDNYGSSIFELFLKLFFVDLLFVLASTALMLLTVRRFYLEHMRSKTNTLSPREIIVIGFIPGLGGITLLFLIYLMLSPGAYFRIQGFAMVLVTIIGTLAIHTIWEGTNLQVDKRNMRIIVVGVLIFMYLLSIPIMHSSPYIYKSNQKVSESSITGHEFSFTNSNDDIQFVGDAPPDRYRNAIFGTIKSSRGLGVAKNIQVIDYEYNRGRVPFHFANQSLNSHYNSERYLTIQEREIKKNTQLYEGSGYSKSDYKYLNNNRKIDKIYDNRGFRLYIVE</sequence>
<keyword evidence="3" id="KW-1185">Reference proteome</keyword>
<feature type="transmembrane region" description="Helical" evidence="1">
    <location>
        <begin position="110"/>
        <end position="132"/>
    </location>
</feature>
<feature type="transmembrane region" description="Helical" evidence="1">
    <location>
        <begin position="67"/>
        <end position="90"/>
    </location>
</feature>
<accession>A0ABD5MSL8</accession>
<keyword evidence="1" id="KW-0472">Membrane</keyword>